<name>A0A9E6UIL8_9HYPH</name>
<keyword evidence="2" id="KW-0966">Cell projection</keyword>
<evidence type="ECO:0000313" key="3">
    <source>
        <dbReference type="Proteomes" id="UP000825701"/>
    </source>
</evidence>
<sequence length="139" mass="14575">MLTMRIDGLGRVVAGSGPTRPGAASGAFSLSEGAEAAAPKSAAPLRAAPGLDALIALQAVPPETARERRKREIRRGRGLLDALDEMKLALIEGRDDPASLKRLVDSLAERRAATDDAGLDDALSAIELRAQVELAKRGR</sequence>
<dbReference type="AlphaFoldDB" id="A0A9E6UIL8"/>
<dbReference type="Proteomes" id="UP000825701">
    <property type="component" value="Chromosome"/>
</dbReference>
<keyword evidence="2" id="KW-0282">Flagellum</keyword>
<protein>
    <submittedName>
        <fullName evidence="2">Flagellar assembly protein FliX</fullName>
    </submittedName>
</protein>
<dbReference type="EMBL" id="CP081869">
    <property type="protein sequence ID" value="QZO01008.1"/>
    <property type="molecule type" value="Genomic_DNA"/>
</dbReference>
<dbReference type="KEGG" id="cmet:K6K41_05210"/>
<evidence type="ECO:0000313" key="2">
    <source>
        <dbReference type="EMBL" id="QZO01008.1"/>
    </source>
</evidence>
<reference evidence="2" key="1">
    <citation type="submission" date="2021-08" db="EMBL/GenBank/DDBJ databases">
        <authorList>
            <person name="Zhang H."/>
            <person name="Xu M."/>
            <person name="Yu Z."/>
            <person name="Yang L."/>
            <person name="Cai Y."/>
        </authorList>
    </citation>
    <scope>NUCLEOTIDE SEQUENCE</scope>
    <source>
        <strain evidence="2">CHL1</strain>
    </source>
</reference>
<feature type="region of interest" description="Disordered" evidence="1">
    <location>
        <begin position="1"/>
        <end position="27"/>
    </location>
</feature>
<evidence type="ECO:0000256" key="1">
    <source>
        <dbReference type="SAM" id="MobiDB-lite"/>
    </source>
</evidence>
<keyword evidence="2" id="KW-0969">Cilium</keyword>
<dbReference type="GO" id="GO:0044781">
    <property type="term" value="P:bacterial-type flagellum organization"/>
    <property type="evidence" value="ECO:0007669"/>
    <property type="project" value="InterPro"/>
</dbReference>
<dbReference type="InterPro" id="IPR019704">
    <property type="entry name" value="Flagellar_assmbl_FliX_class2"/>
</dbReference>
<gene>
    <name evidence="2" type="ORF">K6K41_05210</name>
</gene>
<organism evidence="2 3">
    <name type="scientific">Chenggangzhangella methanolivorans</name>
    <dbReference type="NCBI Taxonomy" id="1437009"/>
    <lineage>
        <taxon>Bacteria</taxon>
        <taxon>Pseudomonadati</taxon>
        <taxon>Pseudomonadota</taxon>
        <taxon>Alphaproteobacteria</taxon>
        <taxon>Hyphomicrobiales</taxon>
        <taxon>Methylopilaceae</taxon>
        <taxon>Chenggangzhangella</taxon>
    </lineage>
</organism>
<dbReference type="RefSeq" id="WP_261404227.1">
    <property type="nucleotide sequence ID" value="NZ_CP081869.1"/>
</dbReference>
<keyword evidence="3" id="KW-1185">Reference proteome</keyword>
<accession>A0A9E6UIL8</accession>
<dbReference type="Pfam" id="PF10768">
    <property type="entry name" value="FliX"/>
    <property type="match status" value="1"/>
</dbReference>
<proteinExistence type="predicted"/>